<feature type="compositionally biased region" description="Pro residues" evidence="1">
    <location>
        <begin position="159"/>
        <end position="168"/>
    </location>
</feature>
<name>A0A9X2Q575_9BACT</name>
<protein>
    <submittedName>
        <fullName evidence="2">Uncharacterized protein</fullName>
    </submittedName>
</protein>
<comment type="caution">
    <text evidence="2">The sequence shown here is derived from an EMBL/GenBank/DDBJ whole genome shotgun (WGS) entry which is preliminary data.</text>
</comment>
<dbReference type="Proteomes" id="UP001155057">
    <property type="component" value="Unassembled WGS sequence"/>
</dbReference>
<feature type="compositionally biased region" description="Polar residues" evidence="1">
    <location>
        <begin position="198"/>
        <end position="208"/>
    </location>
</feature>
<dbReference type="PROSITE" id="PS51257">
    <property type="entry name" value="PROKAR_LIPOPROTEIN"/>
    <property type="match status" value="1"/>
</dbReference>
<evidence type="ECO:0000313" key="2">
    <source>
        <dbReference type="EMBL" id="MCS3711829.1"/>
    </source>
</evidence>
<feature type="region of interest" description="Disordered" evidence="1">
    <location>
        <begin position="150"/>
        <end position="208"/>
    </location>
</feature>
<proteinExistence type="predicted"/>
<evidence type="ECO:0000313" key="3">
    <source>
        <dbReference type="Proteomes" id="UP001155057"/>
    </source>
</evidence>
<gene>
    <name evidence="2" type="ORF">GGP61_003464</name>
</gene>
<dbReference type="EMBL" id="JANUAE010000018">
    <property type="protein sequence ID" value="MCS3711829.1"/>
    <property type="molecule type" value="Genomic_DNA"/>
</dbReference>
<dbReference type="AlphaFoldDB" id="A0A9X2Q575"/>
<accession>A0A9X2Q575</accession>
<sequence>MGPWRASTLLACPSIAGSCSYASAFSQVHFRPDTTSPRHYFAQTLLRSDTTDICAGLYACRLRAAEKTLPEGPFSRQNSTFAYRPRSEAALFCRPRKTPGRPISTPEPPVLFCQDPGGKTRRRTELAGRQSLREPIRQLSGAADAPVSVLSSSNALPSPLRPSGPDPPCLRSKTAFQLDHLRNGAKAAGGRERKASCLNAQLPESTTA</sequence>
<reference evidence="2" key="1">
    <citation type="submission" date="2022-08" db="EMBL/GenBank/DDBJ databases">
        <title>Genomic Encyclopedia of Type Strains, Phase V (KMG-V): Genome sequencing to study the core and pangenomes of soil and plant-associated prokaryotes.</title>
        <authorList>
            <person name="Whitman W."/>
        </authorList>
    </citation>
    <scope>NUCLEOTIDE SEQUENCE</scope>
    <source>
        <strain evidence="2">SP3049</strain>
    </source>
</reference>
<organism evidence="2 3">
    <name type="scientific">Salinibacter ruber</name>
    <dbReference type="NCBI Taxonomy" id="146919"/>
    <lineage>
        <taxon>Bacteria</taxon>
        <taxon>Pseudomonadati</taxon>
        <taxon>Rhodothermota</taxon>
        <taxon>Rhodothermia</taxon>
        <taxon>Rhodothermales</taxon>
        <taxon>Salinibacteraceae</taxon>
        <taxon>Salinibacter</taxon>
    </lineage>
</organism>
<evidence type="ECO:0000256" key="1">
    <source>
        <dbReference type="SAM" id="MobiDB-lite"/>
    </source>
</evidence>